<dbReference type="PROSITE" id="PS50851">
    <property type="entry name" value="CHEW"/>
    <property type="match status" value="1"/>
</dbReference>
<evidence type="ECO:0000313" key="5">
    <source>
        <dbReference type="Proteomes" id="UP000266568"/>
    </source>
</evidence>
<dbReference type="SUPFAM" id="SSF50341">
    <property type="entry name" value="CheW-like"/>
    <property type="match status" value="2"/>
</dbReference>
<dbReference type="Pfam" id="PF01584">
    <property type="entry name" value="CheW"/>
    <property type="match status" value="1"/>
</dbReference>
<dbReference type="PRINTS" id="PR00344">
    <property type="entry name" value="BCTRLSENSOR"/>
</dbReference>
<protein>
    <recommendedName>
        <fullName evidence="2">histidine kinase</fullName>
        <ecNumber evidence="2">2.7.13.3</ecNumber>
    </recommendedName>
</protein>
<dbReference type="SMART" id="SM00260">
    <property type="entry name" value="CheW"/>
    <property type="match status" value="1"/>
</dbReference>
<evidence type="ECO:0000256" key="1">
    <source>
        <dbReference type="ARBA" id="ARBA00000085"/>
    </source>
</evidence>
<dbReference type="PANTHER" id="PTHR43395">
    <property type="entry name" value="SENSOR HISTIDINE KINASE CHEA"/>
    <property type="match status" value="1"/>
</dbReference>
<dbReference type="GO" id="GO:0006935">
    <property type="term" value="P:chemotaxis"/>
    <property type="evidence" value="ECO:0007669"/>
    <property type="project" value="InterPro"/>
</dbReference>
<organism evidence="4 5">
    <name type="scientific">Hephaestia caeni</name>
    <dbReference type="NCBI Taxonomy" id="645617"/>
    <lineage>
        <taxon>Bacteria</taxon>
        <taxon>Pseudomonadati</taxon>
        <taxon>Pseudomonadota</taxon>
        <taxon>Alphaproteobacteria</taxon>
        <taxon>Sphingomonadales</taxon>
        <taxon>Sphingomonadaceae</taxon>
        <taxon>Hephaestia</taxon>
    </lineage>
</organism>
<comment type="caution">
    <text evidence="4">The sequence shown here is derived from an EMBL/GenBank/DDBJ whole genome shotgun (WGS) entry which is preliminary data.</text>
</comment>
<feature type="domain" description="CheW-like" evidence="3">
    <location>
        <begin position="47"/>
        <end position="187"/>
    </location>
</feature>
<dbReference type="SUPFAM" id="SSF55874">
    <property type="entry name" value="ATPase domain of HSP90 chaperone/DNA topoisomerase II/histidine kinase"/>
    <property type="match status" value="1"/>
</dbReference>
<comment type="catalytic activity">
    <reaction evidence="1">
        <text>ATP + protein L-histidine = ADP + protein N-phospho-L-histidine.</text>
        <dbReference type="EC" id="2.7.13.3"/>
    </reaction>
</comment>
<dbReference type="InterPro" id="IPR004358">
    <property type="entry name" value="Sig_transdc_His_kin-like_C"/>
</dbReference>
<reference evidence="4 5" key="1">
    <citation type="submission" date="2018-08" db="EMBL/GenBank/DDBJ databases">
        <title>Genomic Encyclopedia of Type Strains, Phase IV (KMG-IV): sequencing the most valuable type-strain genomes for metagenomic binning, comparative biology and taxonomic classification.</title>
        <authorList>
            <person name="Goeker M."/>
        </authorList>
    </citation>
    <scope>NUCLEOTIDE SEQUENCE [LARGE SCALE GENOMIC DNA]</scope>
    <source>
        <strain evidence="4 5">DSM 25527</strain>
    </source>
</reference>
<dbReference type="Gene3D" id="2.30.30.40">
    <property type="entry name" value="SH3 Domains"/>
    <property type="match status" value="1"/>
</dbReference>
<dbReference type="EMBL" id="QXDC01000002">
    <property type="protein sequence ID" value="RIA45628.1"/>
    <property type="molecule type" value="Genomic_DNA"/>
</dbReference>
<sequence>MTSVSGRGVGMDVVRANIEQIGGRIELANNPGRGLRIAIHVPLTLSIISTIVVGAGAQRFAVPRQAIEEIVTARAGGAVRIDRLGGAAIATVRDRRLPLLALGDLLGLADDRRDPETPEPETLVIVGVPGGSYAIAVDRLLDNEELVIKPAPPAVMASGIYAGLTLPDSGTPMLLLDCAGLADAAGFVFTRDLAANDDETDDTAAADEPRQPALLFVDLDGARRAVALAAIDRVEPVSIDAIHHKGGRLRLSIDGGMIPLAAQGGLDGRDDIHVIRMKDGDHEIGYAIAEALDIADVPLAMAIAREPGPVAGVIALDDDQIEMLDVHWLFADQIDGTFAAKAPLCLIVGREAAWMATFLRPVLERAGYHVAASLKPGETAAVVLAMEDDPIPAHAAGPLVRLSRMRGGAGADSIYRYDRAGLLGALAAHRTEARA</sequence>
<gene>
    <name evidence="4" type="ORF">DFR49_0150</name>
</gene>
<dbReference type="Proteomes" id="UP000266568">
    <property type="component" value="Unassembled WGS sequence"/>
</dbReference>
<dbReference type="AlphaFoldDB" id="A0A397P9N4"/>
<evidence type="ECO:0000313" key="4">
    <source>
        <dbReference type="EMBL" id="RIA45628.1"/>
    </source>
</evidence>
<dbReference type="InterPro" id="IPR002545">
    <property type="entry name" value="CheW-lke_dom"/>
</dbReference>
<dbReference type="GO" id="GO:0007165">
    <property type="term" value="P:signal transduction"/>
    <property type="evidence" value="ECO:0007669"/>
    <property type="project" value="InterPro"/>
</dbReference>
<dbReference type="GO" id="GO:0004673">
    <property type="term" value="F:protein histidine kinase activity"/>
    <property type="evidence" value="ECO:0007669"/>
    <property type="project" value="UniProtKB-EC"/>
</dbReference>
<dbReference type="EC" id="2.7.13.3" evidence="2"/>
<dbReference type="InterPro" id="IPR051315">
    <property type="entry name" value="Bact_Chemotaxis_CheA"/>
</dbReference>
<dbReference type="PANTHER" id="PTHR43395:SF1">
    <property type="entry name" value="CHEMOTAXIS PROTEIN CHEA"/>
    <property type="match status" value="1"/>
</dbReference>
<name>A0A397P9N4_9SPHN</name>
<evidence type="ECO:0000256" key="2">
    <source>
        <dbReference type="ARBA" id="ARBA00012438"/>
    </source>
</evidence>
<proteinExistence type="predicted"/>
<evidence type="ECO:0000259" key="3">
    <source>
        <dbReference type="PROSITE" id="PS50851"/>
    </source>
</evidence>
<accession>A0A397P9N4</accession>
<dbReference type="Gene3D" id="3.30.565.10">
    <property type="entry name" value="Histidine kinase-like ATPase, C-terminal domain"/>
    <property type="match status" value="1"/>
</dbReference>
<dbReference type="InterPro" id="IPR036061">
    <property type="entry name" value="CheW-like_dom_sf"/>
</dbReference>
<dbReference type="InterPro" id="IPR036890">
    <property type="entry name" value="HATPase_C_sf"/>
</dbReference>
<keyword evidence="5" id="KW-1185">Reference proteome</keyword>